<feature type="transmembrane region" description="Helical" evidence="1">
    <location>
        <begin position="54"/>
        <end position="73"/>
    </location>
</feature>
<dbReference type="STRING" id="1449351.RISW2_17690"/>
<dbReference type="RefSeq" id="WP_244437701.1">
    <property type="nucleotide sequence ID" value="NZ_JAME01000049.1"/>
</dbReference>
<feature type="transmembrane region" description="Helical" evidence="1">
    <location>
        <begin position="143"/>
        <end position="161"/>
    </location>
</feature>
<sequence length="282" mass="30283">MQNSDDWPGPDDATLAARRAAVVRFVRDTYGPRGTLSLHRAALGLDLLRAPVNVALSPVFLLTRLVALVLGLLRMRRAAGWLMTRRIFLETAVARRLRVRLGTFLDALAAAGLAPRAAPDMLDRAIADYAGVRGAVSEITTSLVVVLTGFWVFGTATPGVVSLTGPVAEELARAQAVQGFWAGQTLGRAWYGVFPARLSPFEVVAIGFSLAMIGSVVTTFAGLVADPVQLWTGMHRRRLWRMLRRLDRAAAGDGAGLAPEHLVARLGDIGDALTGLWRALRG</sequence>
<proteinExistence type="predicted"/>
<dbReference type="EMBL" id="JAME01000049">
    <property type="protein sequence ID" value="ETX26905.1"/>
    <property type="molecule type" value="Genomic_DNA"/>
</dbReference>
<dbReference type="Pfam" id="PF20340">
    <property type="entry name" value="DUF6635"/>
    <property type="match status" value="1"/>
</dbReference>
<comment type="caution">
    <text evidence="2">The sequence shown here is derived from an EMBL/GenBank/DDBJ whole genome shotgun (WGS) entry which is preliminary data.</text>
</comment>
<keyword evidence="1" id="KW-0472">Membrane</keyword>
<dbReference type="AlphaFoldDB" id="X7F292"/>
<accession>X7F292</accession>
<gene>
    <name evidence="2" type="ORF">RISW2_17690</name>
</gene>
<dbReference type="eggNOG" id="ENOG502ZM1P">
    <property type="taxonomic scope" value="Bacteria"/>
</dbReference>
<evidence type="ECO:0000313" key="2">
    <source>
        <dbReference type="EMBL" id="ETX26905.1"/>
    </source>
</evidence>
<dbReference type="PATRIC" id="fig|1449351.3.peg.4215"/>
<reference evidence="2 3" key="1">
    <citation type="submission" date="2014-01" db="EMBL/GenBank/DDBJ databases">
        <title>Roseivivax isoporae LMG 25204 Genome Sequencing.</title>
        <authorList>
            <person name="Lai Q."/>
            <person name="Li G."/>
            <person name="Shao Z."/>
        </authorList>
    </citation>
    <scope>NUCLEOTIDE SEQUENCE [LARGE SCALE GENOMIC DNA]</scope>
    <source>
        <strain evidence="2 3">LMG 25204</strain>
    </source>
</reference>
<protein>
    <submittedName>
        <fullName evidence="2">Uncharacterized protein</fullName>
    </submittedName>
</protein>
<dbReference type="InterPro" id="IPR046575">
    <property type="entry name" value="DUF6635"/>
</dbReference>
<organism evidence="2 3">
    <name type="scientific">Roseivivax isoporae LMG 25204</name>
    <dbReference type="NCBI Taxonomy" id="1449351"/>
    <lineage>
        <taxon>Bacteria</taxon>
        <taxon>Pseudomonadati</taxon>
        <taxon>Pseudomonadota</taxon>
        <taxon>Alphaproteobacteria</taxon>
        <taxon>Rhodobacterales</taxon>
        <taxon>Roseobacteraceae</taxon>
        <taxon>Roseivivax</taxon>
    </lineage>
</organism>
<keyword evidence="1" id="KW-0812">Transmembrane</keyword>
<name>X7F292_9RHOB</name>
<evidence type="ECO:0000256" key="1">
    <source>
        <dbReference type="SAM" id="Phobius"/>
    </source>
</evidence>
<evidence type="ECO:0000313" key="3">
    <source>
        <dbReference type="Proteomes" id="UP000023430"/>
    </source>
</evidence>
<feature type="transmembrane region" description="Helical" evidence="1">
    <location>
        <begin position="203"/>
        <end position="228"/>
    </location>
</feature>
<keyword evidence="1" id="KW-1133">Transmembrane helix</keyword>
<keyword evidence="3" id="KW-1185">Reference proteome</keyword>
<dbReference type="Proteomes" id="UP000023430">
    <property type="component" value="Unassembled WGS sequence"/>
</dbReference>